<evidence type="ECO:0000256" key="1">
    <source>
        <dbReference type="ARBA" id="ARBA00006192"/>
    </source>
</evidence>
<dbReference type="Proteomes" id="UP000245768">
    <property type="component" value="Unassembled WGS sequence"/>
</dbReference>
<dbReference type="PANTHER" id="PTHR47447:SF17">
    <property type="entry name" value="OS12G0638900 PROTEIN"/>
    <property type="match status" value="1"/>
</dbReference>
<evidence type="ECO:0000256" key="4">
    <source>
        <dbReference type="ARBA" id="ARBA00044511"/>
    </source>
</evidence>
<dbReference type="InterPro" id="IPR002885">
    <property type="entry name" value="PPR_rpt"/>
</dbReference>
<comment type="function">
    <text evidence="3">Regulates mitochondrial small subunit maturation by controlling 15S rRNA 5'-end processing. Localizes to the 5' precursor of the 15S rRNA in a position that is subsequently occupied by mS47 in the mature yeast mtSSU. Uses structure and sequence-specific RNA recognition, binding to a single-stranded region of the precursor and specifically recognizing bases -6 to -1. The exchange of Ccm1 for mS47 is coupled to the irreversible removal of precursor rRNA that is accompanied by conformational changes of the mitoribosomal proteins uS5m and mS26. These conformational changes signal completion of 5'-end rRNA processing through protection of the mature 5'-end of the 15S rRNA and stabilization of mS47. The removal of the 5' precursor together with the dissociation of Ccm1 may be catalyzed by the 5'-3' exoribonuclease Pet127. Involved in the specific removal of group I introns in mitochondrial encoded transcripts.</text>
</comment>
<evidence type="ECO:0000313" key="7">
    <source>
        <dbReference type="EMBL" id="PWN87547.1"/>
    </source>
</evidence>
<feature type="compositionally biased region" description="Polar residues" evidence="6">
    <location>
        <begin position="136"/>
        <end position="155"/>
    </location>
</feature>
<evidence type="ECO:0008006" key="9">
    <source>
        <dbReference type="Google" id="ProtNLM"/>
    </source>
</evidence>
<proteinExistence type="inferred from homology"/>
<feature type="compositionally biased region" description="Basic and acidic residues" evidence="6">
    <location>
        <begin position="1208"/>
        <end position="1235"/>
    </location>
</feature>
<evidence type="ECO:0000256" key="5">
    <source>
        <dbReference type="PROSITE-ProRule" id="PRU00708"/>
    </source>
</evidence>
<evidence type="ECO:0000256" key="6">
    <source>
        <dbReference type="SAM" id="MobiDB-lite"/>
    </source>
</evidence>
<dbReference type="PROSITE" id="PS51375">
    <property type="entry name" value="PPR"/>
    <property type="match status" value="1"/>
</dbReference>
<keyword evidence="2" id="KW-0677">Repeat</keyword>
<feature type="compositionally biased region" description="Acidic residues" evidence="6">
    <location>
        <begin position="1195"/>
        <end position="1207"/>
    </location>
</feature>
<accession>A0A316YDR0</accession>
<dbReference type="RefSeq" id="XP_025374745.1">
    <property type="nucleotide sequence ID" value="XM_025522779.1"/>
</dbReference>
<feature type="compositionally biased region" description="Low complexity" evidence="6">
    <location>
        <begin position="1147"/>
        <end position="1158"/>
    </location>
</feature>
<dbReference type="Pfam" id="PF13812">
    <property type="entry name" value="PPR_3"/>
    <property type="match status" value="1"/>
</dbReference>
<dbReference type="EMBL" id="KZ819640">
    <property type="protein sequence ID" value="PWN87547.1"/>
    <property type="molecule type" value="Genomic_DNA"/>
</dbReference>
<evidence type="ECO:0000256" key="3">
    <source>
        <dbReference type="ARBA" id="ARBA00044493"/>
    </source>
</evidence>
<feature type="region of interest" description="Disordered" evidence="6">
    <location>
        <begin position="91"/>
        <end position="200"/>
    </location>
</feature>
<gene>
    <name evidence="7" type="ORF">FA10DRAFT_269501</name>
</gene>
<organism evidence="7 8">
    <name type="scientific">Acaromyces ingoldii</name>
    <dbReference type="NCBI Taxonomy" id="215250"/>
    <lineage>
        <taxon>Eukaryota</taxon>
        <taxon>Fungi</taxon>
        <taxon>Dikarya</taxon>
        <taxon>Basidiomycota</taxon>
        <taxon>Ustilaginomycotina</taxon>
        <taxon>Exobasidiomycetes</taxon>
        <taxon>Exobasidiales</taxon>
        <taxon>Cryptobasidiaceae</taxon>
        <taxon>Acaromyces</taxon>
    </lineage>
</organism>
<comment type="similarity">
    <text evidence="1">Belongs to the CCM1 family.</text>
</comment>
<protein>
    <recommendedName>
        <fullName evidence="9">Pentacotripeptide-repeat region of PRORP domain-containing protein</fullName>
    </recommendedName>
</protein>
<dbReference type="STRING" id="215250.A0A316YDR0"/>
<comment type="subunit">
    <text evidence="4">Binds to mitochondrial small subunit 15S rRNA.</text>
</comment>
<dbReference type="InterPro" id="IPR011990">
    <property type="entry name" value="TPR-like_helical_dom_sf"/>
</dbReference>
<feature type="region of interest" description="Disordered" evidence="6">
    <location>
        <begin position="1144"/>
        <end position="1172"/>
    </location>
</feature>
<reference evidence="7 8" key="1">
    <citation type="journal article" date="2018" name="Mol. Biol. Evol.">
        <title>Broad Genomic Sampling Reveals a Smut Pathogenic Ancestry of the Fungal Clade Ustilaginomycotina.</title>
        <authorList>
            <person name="Kijpornyongpan T."/>
            <person name="Mondo S.J."/>
            <person name="Barry K."/>
            <person name="Sandor L."/>
            <person name="Lee J."/>
            <person name="Lipzen A."/>
            <person name="Pangilinan J."/>
            <person name="LaButti K."/>
            <person name="Hainaut M."/>
            <person name="Henrissat B."/>
            <person name="Grigoriev I.V."/>
            <person name="Spatafora J.W."/>
            <person name="Aime M.C."/>
        </authorList>
    </citation>
    <scope>NUCLEOTIDE SEQUENCE [LARGE SCALE GENOMIC DNA]</scope>
    <source>
        <strain evidence="7 8">MCA 4198</strain>
    </source>
</reference>
<name>A0A316YDR0_9BASI</name>
<feature type="region of interest" description="Disordered" evidence="6">
    <location>
        <begin position="1185"/>
        <end position="1255"/>
    </location>
</feature>
<dbReference type="Pfam" id="PF13041">
    <property type="entry name" value="PPR_2"/>
    <property type="match status" value="1"/>
</dbReference>
<dbReference type="Gene3D" id="1.25.40.10">
    <property type="entry name" value="Tetratricopeptide repeat domain"/>
    <property type="match status" value="3"/>
</dbReference>
<keyword evidence="8" id="KW-1185">Reference proteome</keyword>
<evidence type="ECO:0000313" key="8">
    <source>
        <dbReference type="Proteomes" id="UP000245768"/>
    </source>
</evidence>
<dbReference type="GeneID" id="37044695"/>
<dbReference type="InParanoid" id="A0A316YDR0"/>
<dbReference type="OrthoDB" id="185373at2759"/>
<dbReference type="NCBIfam" id="TIGR00756">
    <property type="entry name" value="PPR"/>
    <property type="match status" value="3"/>
</dbReference>
<feature type="repeat" description="PPR" evidence="5">
    <location>
        <begin position="881"/>
        <end position="915"/>
    </location>
</feature>
<evidence type="ECO:0000256" key="2">
    <source>
        <dbReference type="ARBA" id="ARBA00022737"/>
    </source>
</evidence>
<sequence length="1418" mass="158333">MHRFRASPLTTMQRSVLYSTFLLSAPSSTARRALGSSAGAGLQQRERTRRRMIEAAQLSGHGGQIARASTSSEAEPLGAVAGAGATSAAVASTEAEGSSRSLSLEQRPAANGQGKGKTRANGPRGRTAPLDRRKLTLNSSKEPSPAPQTEGQDQAPTAAIVEEQTLDREESPSSTRALDEEASIETKDAGVQQEPESPGAELLGKLRDALRWQMRSTGAGSDVQKRAKFRATAARESVSDVYRYWKLKSADDVFDTNLHLKVATCLSLLCFRGSKLPVETDDADLLRKEAGAHIFEILNVAKESGLEGKDLLFRWQNLEIQALESTGDAELARSRLISILEQPERRLPLLASAMSSNEHRPRQVSVRARAYADERRAGLEPLSVTLASILQGMHVHARQGAKDPQEVEQRIRQSLEWLFDHVETLGLIRYGFDKASVSFKHLVSLIHEPLDMCKSILSARSTEGPEWKATKAAPAFSAIARTLVTMNAHMDACDVYRWCTSQGIRLPETVGRRIVRVLSLKKEYVLAERIASELHKQAPTSPQGRVLERSTLKVLIKLYAQQGHESKMEEEIRRFVDNLYAPAQEYFMGKDAMPRGSHDQFFRKNRLMCWAIRGDVEKCKDMLLRHYDVRRFLKVSASQYHRVKRVGLQEVDSSILRRLLQAYINRGLLADAEELWDRMSSCPPHLRHLRPDSNMFNSLLAAYVLRNDLGAAASLWEQMRERPNFRPTRASFTTMMNLCAERQDVEGAKKMLETMIHEYGHEPDREALTALMDAHVEAGSWQGALDVFEWMQTQSSLGLRPSTGAYNTLIKIDVLRGAPARSVMAVLSHMLSAGIVPDERTYALVMQAACDSGLMDQAEDIFEMADRSLLSQTGVFGEGCNAYHFTIIIHAYHRLGLPQEAKEYLDEMQRRGVEPTAITWSSFVKMYAERASDDPSSWQSALDFVRQLASNFQPLSPSSDVGGDAATEGGTPIARRFAPKQGDQLLDLYDPLIHSAAKQGEPRKVETLIRELVDQGTSIPLRVWTSLLDAFRRRSDTTGCLQVWSTLLEQAREENDAAASMLKRGRGRGSWRAQNLVCVPLSILIDALTTAGKYEAVVEAWTDVKAAGFTFDAHNWNHLCVALVRGGWIGQALDIVEEVLYDPPPISSNNVTSSSTLSLEEEEKEEKPVAARSTDWVQKLVYGDGQGTQGVLQDDSSEKEDEEEEREGIDREFEHLNDSEDELGRQENEGERPAQSDEESGSASDRGMTEWEIDREDPRGWDARRIRRQRQTRIRHDFSFSIDPSIVEDSARIKSDPWEEGESSSSRRSGSALNRFAYDLSSSITPSSPWFAHYNTLLTLYDSVNQRLAASRRQNAALYPPNLDLASDIGGQSHEESIGAAMVEQLRRHPKARSLLADFSKRLEAIREKERLESQNYS</sequence>
<dbReference type="PANTHER" id="PTHR47447">
    <property type="entry name" value="OS03G0856100 PROTEIN"/>
    <property type="match status" value="1"/>
</dbReference>